<dbReference type="GO" id="GO:0003700">
    <property type="term" value="F:DNA-binding transcription factor activity"/>
    <property type="evidence" value="ECO:0007669"/>
    <property type="project" value="InterPro"/>
</dbReference>
<reference evidence="5 6" key="1">
    <citation type="submission" date="2016-11" db="EMBL/GenBank/DDBJ databases">
        <title>Interaction between Lactobacillus species and yeast in water kefir.</title>
        <authorList>
            <person name="Behr J."/>
            <person name="Xu D."/>
            <person name="Vogel R.F."/>
        </authorList>
    </citation>
    <scope>NUCLEOTIDE SEQUENCE [LARGE SCALE GENOMIC DNA]</scope>
    <source>
        <strain evidence="5 6">TMW 1.1827</strain>
    </source>
</reference>
<dbReference type="GO" id="GO:0043565">
    <property type="term" value="F:sequence-specific DNA binding"/>
    <property type="evidence" value="ECO:0007669"/>
    <property type="project" value="InterPro"/>
</dbReference>
<dbReference type="RefSeq" id="WP_148126699.1">
    <property type="nucleotide sequence ID" value="NZ_CP018180.1"/>
</dbReference>
<evidence type="ECO:0000313" key="5">
    <source>
        <dbReference type="EMBL" id="AUJ32109.1"/>
    </source>
</evidence>
<sequence length="271" mass="31113">MKQLFWRDAATPDSNKCQLAYICKTTGNDRHFFRGAHAHSQISEITFILNGKSRYFLRDKFFNVKANEVMFCSQGLIHEEGYLLPSICIGLYGDPFSMIGKGFLLQLDQSVFTALAELAKDAYHLLEIQQGEIVENLVLNVIVPKIYALIHQSGNHFKLIEHTICPQKINLVKQYIDHHFQESVNINHLSSKNNSSRSYVEHRFKDHFRRSPINYLTSRRIGEAQTVLICRPNYPITHIAFDVGFNSLPQFDHAFVKVSGISPSAYRSKYS</sequence>
<keyword evidence="2" id="KW-0238">DNA-binding</keyword>
<dbReference type="SMART" id="SM00342">
    <property type="entry name" value="HTH_ARAC"/>
    <property type="match status" value="1"/>
</dbReference>
<dbReference type="PROSITE" id="PS01124">
    <property type="entry name" value="HTH_ARAC_FAMILY_2"/>
    <property type="match status" value="1"/>
</dbReference>
<evidence type="ECO:0000256" key="2">
    <source>
        <dbReference type="ARBA" id="ARBA00023125"/>
    </source>
</evidence>
<dbReference type="InterPro" id="IPR011051">
    <property type="entry name" value="RmlC_Cupin_sf"/>
</dbReference>
<dbReference type="InterPro" id="IPR009057">
    <property type="entry name" value="Homeodomain-like_sf"/>
</dbReference>
<dbReference type="EMBL" id="CP018180">
    <property type="protein sequence ID" value="AUJ32109.1"/>
    <property type="molecule type" value="Genomic_DNA"/>
</dbReference>
<dbReference type="Gene3D" id="1.10.10.60">
    <property type="entry name" value="Homeodomain-like"/>
    <property type="match status" value="2"/>
</dbReference>
<feature type="domain" description="HTH araC/xylS-type" evidence="4">
    <location>
        <begin position="170"/>
        <end position="269"/>
    </location>
</feature>
<protein>
    <recommendedName>
        <fullName evidence="4">HTH araC/xylS-type domain-containing protein</fullName>
    </recommendedName>
</protein>
<evidence type="ECO:0000259" key="4">
    <source>
        <dbReference type="PROSITE" id="PS01124"/>
    </source>
</evidence>
<evidence type="ECO:0000256" key="3">
    <source>
        <dbReference type="ARBA" id="ARBA00023163"/>
    </source>
</evidence>
<dbReference type="PANTHER" id="PTHR43280:SF2">
    <property type="entry name" value="HTH-TYPE TRANSCRIPTIONAL REGULATOR EXSA"/>
    <property type="match status" value="1"/>
</dbReference>
<dbReference type="SUPFAM" id="SSF46689">
    <property type="entry name" value="Homeodomain-like"/>
    <property type="match status" value="2"/>
</dbReference>
<keyword evidence="6" id="KW-1185">Reference proteome</keyword>
<dbReference type="KEGG" id="lng:BSQ50_05790"/>
<name>A0A3S6QWF4_9LACO</name>
<dbReference type="Pfam" id="PF12833">
    <property type="entry name" value="HTH_18"/>
    <property type="match status" value="1"/>
</dbReference>
<keyword evidence="1" id="KW-0805">Transcription regulation</keyword>
<dbReference type="InterPro" id="IPR018060">
    <property type="entry name" value="HTH_AraC"/>
</dbReference>
<accession>A0A3S6QWF4</accession>
<evidence type="ECO:0000313" key="6">
    <source>
        <dbReference type="Proteomes" id="UP000324497"/>
    </source>
</evidence>
<evidence type="ECO:0000256" key="1">
    <source>
        <dbReference type="ARBA" id="ARBA00023015"/>
    </source>
</evidence>
<keyword evidence="3" id="KW-0804">Transcription</keyword>
<proteinExistence type="predicted"/>
<organism evidence="5 6">
    <name type="scientific">Liquorilactobacillus nagelii</name>
    <dbReference type="NCBI Taxonomy" id="82688"/>
    <lineage>
        <taxon>Bacteria</taxon>
        <taxon>Bacillati</taxon>
        <taxon>Bacillota</taxon>
        <taxon>Bacilli</taxon>
        <taxon>Lactobacillales</taxon>
        <taxon>Lactobacillaceae</taxon>
        <taxon>Liquorilactobacillus</taxon>
    </lineage>
</organism>
<dbReference type="AlphaFoldDB" id="A0A3S6QWF4"/>
<dbReference type="PANTHER" id="PTHR43280">
    <property type="entry name" value="ARAC-FAMILY TRANSCRIPTIONAL REGULATOR"/>
    <property type="match status" value="1"/>
</dbReference>
<gene>
    <name evidence="5" type="ORF">BSQ50_05790</name>
</gene>
<dbReference type="SUPFAM" id="SSF51182">
    <property type="entry name" value="RmlC-like cupins"/>
    <property type="match status" value="1"/>
</dbReference>
<dbReference type="Proteomes" id="UP000324497">
    <property type="component" value="Chromosome"/>
</dbReference>